<keyword evidence="1" id="KW-0378">Hydrolase</keyword>
<feature type="domain" description="Serine hydrolase" evidence="2">
    <location>
        <begin position="7"/>
        <end position="199"/>
    </location>
</feature>
<organism evidence="3 4">
    <name type="scientific">Stylonychia lemnae</name>
    <name type="common">Ciliate</name>
    <dbReference type="NCBI Taxonomy" id="5949"/>
    <lineage>
        <taxon>Eukaryota</taxon>
        <taxon>Sar</taxon>
        <taxon>Alveolata</taxon>
        <taxon>Ciliophora</taxon>
        <taxon>Intramacronucleata</taxon>
        <taxon>Spirotrichea</taxon>
        <taxon>Stichotrichia</taxon>
        <taxon>Sporadotrichida</taxon>
        <taxon>Oxytrichidae</taxon>
        <taxon>Stylonychinae</taxon>
        <taxon>Stylonychia</taxon>
    </lineage>
</organism>
<evidence type="ECO:0000259" key="2">
    <source>
        <dbReference type="Pfam" id="PF03959"/>
    </source>
</evidence>
<sequence length="232" mass="27171">MGLSLKEFEQRYKDIMEFYYIDSPHDCPEEPDKYYVSKGFQPPYKSWLTFGSWRSNSSDDPEEQKAPNVVTGIDVSAQVVFKEMEANGPFDGVIGFSQGNIFFRHFYRLTMAIDPENLKPPCEMPKFIISFAGPVFRHMQIGYKDKMYSQEGFSFPLESIHIYGKKDIFRESMIESQFYLKPVIVDHEEGHKIPKDFSEEHQQMINEFIRKQYINKFGDDVGFKVNDLSTKL</sequence>
<dbReference type="InterPro" id="IPR005645">
    <property type="entry name" value="FSH-like_dom"/>
</dbReference>
<dbReference type="GO" id="GO:0005634">
    <property type="term" value="C:nucleus"/>
    <property type="evidence" value="ECO:0007669"/>
    <property type="project" value="TreeGrafter"/>
</dbReference>
<accession>A0A077ZPB2</accession>
<evidence type="ECO:0000313" key="3">
    <source>
        <dbReference type="EMBL" id="CDW71753.1"/>
    </source>
</evidence>
<dbReference type="PANTHER" id="PTHR48070:SF6">
    <property type="entry name" value="ESTERASE OVCA2"/>
    <property type="match status" value="1"/>
</dbReference>
<evidence type="ECO:0000313" key="4">
    <source>
        <dbReference type="Proteomes" id="UP000039865"/>
    </source>
</evidence>
<dbReference type="PANTHER" id="PTHR48070">
    <property type="entry name" value="ESTERASE OVCA2"/>
    <property type="match status" value="1"/>
</dbReference>
<dbReference type="OrthoDB" id="414698at2759"/>
<reference evidence="3 4" key="1">
    <citation type="submission" date="2014-06" db="EMBL/GenBank/DDBJ databases">
        <authorList>
            <person name="Swart Estienne"/>
        </authorList>
    </citation>
    <scope>NUCLEOTIDE SEQUENCE [LARGE SCALE GENOMIC DNA]</scope>
    <source>
        <strain evidence="3 4">130c</strain>
    </source>
</reference>
<protein>
    <recommendedName>
        <fullName evidence="2">Serine hydrolase domain-containing protein</fullName>
    </recommendedName>
</protein>
<dbReference type="AlphaFoldDB" id="A0A077ZPB2"/>
<dbReference type="EMBL" id="CCKQ01000662">
    <property type="protein sequence ID" value="CDW71753.1"/>
    <property type="molecule type" value="Genomic_DNA"/>
</dbReference>
<gene>
    <name evidence="3" type="primary">Contig12491.g13325</name>
    <name evidence="3" type="ORF">STYLEM_702</name>
</gene>
<dbReference type="Proteomes" id="UP000039865">
    <property type="component" value="Unassembled WGS sequence"/>
</dbReference>
<dbReference type="GO" id="GO:0016787">
    <property type="term" value="F:hydrolase activity"/>
    <property type="evidence" value="ECO:0007669"/>
    <property type="project" value="UniProtKB-KW"/>
</dbReference>
<dbReference type="InterPro" id="IPR050593">
    <property type="entry name" value="LovG"/>
</dbReference>
<evidence type="ECO:0000256" key="1">
    <source>
        <dbReference type="ARBA" id="ARBA00022801"/>
    </source>
</evidence>
<dbReference type="Pfam" id="PF03959">
    <property type="entry name" value="FSH1"/>
    <property type="match status" value="1"/>
</dbReference>
<dbReference type="InParanoid" id="A0A077ZPB2"/>
<dbReference type="InterPro" id="IPR029058">
    <property type="entry name" value="AB_hydrolase_fold"/>
</dbReference>
<keyword evidence="4" id="KW-1185">Reference proteome</keyword>
<name>A0A077ZPB2_STYLE</name>
<proteinExistence type="predicted"/>
<dbReference type="Gene3D" id="3.40.50.1820">
    <property type="entry name" value="alpha/beta hydrolase"/>
    <property type="match status" value="1"/>
</dbReference>
<dbReference type="GO" id="GO:0005737">
    <property type="term" value="C:cytoplasm"/>
    <property type="evidence" value="ECO:0007669"/>
    <property type="project" value="TreeGrafter"/>
</dbReference>